<dbReference type="AlphaFoldDB" id="A0A9W9YYT8"/>
<gene>
    <name evidence="2" type="ORF">OS493_031806</name>
</gene>
<accession>A0A9W9YYT8</accession>
<keyword evidence="3" id="KW-1185">Reference proteome</keyword>
<sequence>MHFIVKGRKGEHGKKREGRRDVRRVQRGPPRIWKSWILRVGVGDVEIMEEEVSRERRATPEILDCLVMTEKMAARAKMVFDGIPGRPGKLGDEGIKGATGTPGIPGLLGSPGPIGPRGPMVLKEGVDQGRKRRTRGSWN</sequence>
<feature type="region of interest" description="Disordered" evidence="1">
    <location>
        <begin position="81"/>
        <end position="139"/>
    </location>
</feature>
<evidence type="ECO:0000313" key="3">
    <source>
        <dbReference type="Proteomes" id="UP001163046"/>
    </source>
</evidence>
<feature type="compositionally biased region" description="Basic residues" evidence="1">
    <location>
        <begin position="1"/>
        <end position="17"/>
    </location>
</feature>
<dbReference type="Pfam" id="PF01391">
    <property type="entry name" value="Collagen"/>
    <property type="match status" value="1"/>
</dbReference>
<feature type="region of interest" description="Disordered" evidence="1">
    <location>
        <begin position="1"/>
        <end position="23"/>
    </location>
</feature>
<dbReference type="Proteomes" id="UP001163046">
    <property type="component" value="Unassembled WGS sequence"/>
</dbReference>
<proteinExistence type="predicted"/>
<comment type="caution">
    <text evidence="2">The sequence shown here is derived from an EMBL/GenBank/DDBJ whole genome shotgun (WGS) entry which is preliminary data.</text>
</comment>
<evidence type="ECO:0000313" key="2">
    <source>
        <dbReference type="EMBL" id="KAJ7370523.1"/>
    </source>
</evidence>
<feature type="compositionally biased region" description="Low complexity" evidence="1">
    <location>
        <begin position="98"/>
        <end position="111"/>
    </location>
</feature>
<evidence type="ECO:0000256" key="1">
    <source>
        <dbReference type="SAM" id="MobiDB-lite"/>
    </source>
</evidence>
<dbReference type="EMBL" id="MU826863">
    <property type="protein sequence ID" value="KAJ7370523.1"/>
    <property type="molecule type" value="Genomic_DNA"/>
</dbReference>
<organism evidence="2 3">
    <name type="scientific">Desmophyllum pertusum</name>
    <dbReference type="NCBI Taxonomy" id="174260"/>
    <lineage>
        <taxon>Eukaryota</taxon>
        <taxon>Metazoa</taxon>
        <taxon>Cnidaria</taxon>
        <taxon>Anthozoa</taxon>
        <taxon>Hexacorallia</taxon>
        <taxon>Scleractinia</taxon>
        <taxon>Caryophylliina</taxon>
        <taxon>Caryophylliidae</taxon>
        <taxon>Desmophyllum</taxon>
    </lineage>
</organism>
<feature type="compositionally biased region" description="Basic residues" evidence="1">
    <location>
        <begin position="130"/>
        <end position="139"/>
    </location>
</feature>
<dbReference type="InterPro" id="IPR008160">
    <property type="entry name" value="Collagen"/>
</dbReference>
<protein>
    <submittedName>
        <fullName evidence="2">Uncharacterized protein</fullName>
    </submittedName>
</protein>
<name>A0A9W9YYT8_9CNID</name>
<reference evidence="2" key="1">
    <citation type="submission" date="2023-01" db="EMBL/GenBank/DDBJ databases">
        <title>Genome assembly of the deep-sea coral Lophelia pertusa.</title>
        <authorList>
            <person name="Herrera S."/>
            <person name="Cordes E."/>
        </authorList>
    </citation>
    <scope>NUCLEOTIDE SEQUENCE</scope>
    <source>
        <strain evidence="2">USNM1676648</strain>
        <tissue evidence="2">Polyp</tissue>
    </source>
</reference>